<evidence type="ECO:0000256" key="11">
    <source>
        <dbReference type="ARBA" id="ARBA00022840"/>
    </source>
</evidence>
<name>A0A4V2NI79_9MOLU</name>
<keyword evidence="12 15" id="KW-0460">Magnesium</keyword>
<dbReference type="FunFam" id="3.40.50.450:FF:000001">
    <property type="entry name" value="ATP-dependent 6-phosphofructokinase"/>
    <property type="match status" value="1"/>
</dbReference>
<evidence type="ECO:0000256" key="14">
    <source>
        <dbReference type="ARBA" id="ARBA00048070"/>
    </source>
</evidence>
<sequence length="328" mass="35487">MIKKIAVLTSGGDAPGMNNAVRAVVKHAQAKGIEAFLVYEGYKGLVENNIVSAKESNVDKQYRNGGTFIYSARLPEFAQIETREIAVKNLRKNGIDAVVVIGGDGSYMGAKKLTEMGINCIGIPGTIDNDISSSDITVGFDTALNIVVESVDKIRDTMRSHDRVALVEVMGRHCGDLTVFGGIAARAEAVVTAENIFTPEQFVEVVKQSQSIGKRSVIIMVAELIYGQEGRASLEEISKLITEKTGKVARVSVLAHQQRGGTPTAQERVLATRLGIHAVELLSKGIGGRVVGNQGDEMVDFEIMESFDIPRKSRLDLIKINNDMNNIK</sequence>
<gene>
    <name evidence="15 17" type="primary">pfkA</name>
    <name evidence="17" type="ORF">C4B24_01360</name>
</gene>
<dbReference type="NCBIfam" id="TIGR02482">
    <property type="entry name" value="PFKA_ATP"/>
    <property type="match status" value="1"/>
</dbReference>
<dbReference type="FunFam" id="3.40.50.460:FF:000002">
    <property type="entry name" value="ATP-dependent 6-phosphofructokinase"/>
    <property type="match status" value="1"/>
</dbReference>
<feature type="active site" description="Proton acceptor" evidence="15">
    <location>
        <position position="128"/>
    </location>
</feature>
<dbReference type="InterPro" id="IPR012828">
    <property type="entry name" value="PFKA_ATP_prok"/>
</dbReference>
<dbReference type="Gene3D" id="3.40.50.450">
    <property type="match status" value="1"/>
</dbReference>
<evidence type="ECO:0000256" key="15">
    <source>
        <dbReference type="HAMAP-Rule" id="MF_00339"/>
    </source>
</evidence>
<dbReference type="GO" id="GO:0003872">
    <property type="term" value="F:6-phosphofructokinase activity"/>
    <property type="evidence" value="ECO:0007669"/>
    <property type="project" value="UniProtKB-UniRule"/>
</dbReference>
<keyword evidence="11 15" id="KW-0067">ATP-binding</keyword>
<evidence type="ECO:0000256" key="4">
    <source>
        <dbReference type="ARBA" id="ARBA00004679"/>
    </source>
</evidence>
<evidence type="ECO:0000256" key="2">
    <source>
        <dbReference type="ARBA" id="ARBA00002659"/>
    </source>
</evidence>
<dbReference type="AlphaFoldDB" id="A0A4V2NI79"/>
<feature type="binding site" description="in other chain" evidence="15">
    <location>
        <position position="155"/>
    </location>
    <ligand>
        <name>ADP</name>
        <dbReference type="ChEBI" id="CHEBI:456216"/>
        <note>allosteric activator; ligand shared between dimeric partners</note>
    </ligand>
</feature>
<dbReference type="UniPathway" id="UPA00109">
    <property type="reaction ID" value="UER00182"/>
</dbReference>
<keyword evidence="10 15" id="KW-0418">Kinase</keyword>
<comment type="catalytic activity">
    <reaction evidence="14 15">
        <text>beta-D-fructose 6-phosphate + ATP = beta-D-fructose 1,6-bisphosphate + ADP + H(+)</text>
        <dbReference type="Rhea" id="RHEA:16109"/>
        <dbReference type="ChEBI" id="CHEBI:15378"/>
        <dbReference type="ChEBI" id="CHEBI:30616"/>
        <dbReference type="ChEBI" id="CHEBI:32966"/>
        <dbReference type="ChEBI" id="CHEBI:57634"/>
        <dbReference type="ChEBI" id="CHEBI:456216"/>
        <dbReference type="EC" id="2.7.1.11"/>
    </reaction>
</comment>
<feature type="binding site" description="in other chain" evidence="15">
    <location>
        <begin position="170"/>
        <end position="172"/>
    </location>
    <ligand>
        <name>substrate</name>
        <note>ligand shared between dimeric partners</note>
    </ligand>
</feature>
<dbReference type="EMBL" id="PSZO01000003">
    <property type="protein sequence ID" value="TCG11781.1"/>
    <property type="molecule type" value="Genomic_DNA"/>
</dbReference>
<reference evidence="17 18" key="1">
    <citation type="submission" date="2018-02" db="EMBL/GenBank/DDBJ databases">
        <title>Mycoplasma marinum and Mycoplasma todarodis sp. nov., moderately halophilic and psychrotolerant mycoplasmas isolated from cephalopods.</title>
        <authorList>
            <person name="Viver T."/>
        </authorList>
    </citation>
    <scope>NUCLEOTIDE SEQUENCE [LARGE SCALE GENOMIC DNA]</scope>
    <source>
        <strain evidence="17 18">PE</strain>
    </source>
</reference>
<feature type="binding site" evidence="15">
    <location>
        <position position="163"/>
    </location>
    <ligand>
        <name>substrate</name>
        <note>ligand shared between dimeric partners</note>
    </ligand>
</feature>
<feature type="domain" description="Phosphofructokinase" evidence="16">
    <location>
        <begin position="4"/>
        <end position="282"/>
    </location>
</feature>
<dbReference type="InterPro" id="IPR000023">
    <property type="entry name" value="Phosphofructokinase_dom"/>
</dbReference>
<comment type="caution">
    <text evidence="15">Lacks conserved residue(s) required for the propagation of feature annotation.</text>
</comment>
<comment type="subunit">
    <text evidence="15">Homotetramer.</text>
</comment>
<dbReference type="RefSeq" id="WP_131598610.1">
    <property type="nucleotide sequence ID" value="NZ_PSZO01000003.1"/>
</dbReference>
<keyword evidence="5 15" id="KW-0963">Cytoplasm</keyword>
<comment type="subcellular location">
    <subcellularLocation>
        <location evidence="3 15">Cytoplasm</location>
    </subcellularLocation>
</comment>
<dbReference type="GO" id="GO:0042802">
    <property type="term" value="F:identical protein binding"/>
    <property type="evidence" value="ECO:0007669"/>
    <property type="project" value="TreeGrafter"/>
</dbReference>
<keyword evidence="13 15" id="KW-0324">Glycolysis</keyword>
<dbReference type="GO" id="GO:0046872">
    <property type="term" value="F:metal ion binding"/>
    <property type="evidence" value="ECO:0007669"/>
    <property type="project" value="UniProtKB-KW"/>
</dbReference>
<dbReference type="GO" id="GO:0006002">
    <property type="term" value="P:fructose 6-phosphate metabolic process"/>
    <property type="evidence" value="ECO:0007669"/>
    <property type="project" value="UniProtKB-UniRule"/>
</dbReference>
<keyword evidence="7 15" id="KW-0808">Transferase</keyword>
<feature type="binding site" description="in other chain" evidence="15">
    <location>
        <begin position="126"/>
        <end position="128"/>
    </location>
    <ligand>
        <name>substrate</name>
        <note>ligand shared between dimeric partners</note>
    </ligand>
</feature>
<evidence type="ECO:0000256" key="6">
    <source>
        <dbReference type="ARBA" id="ARBA00022533"/>
    </source>
</evidence>
<dbReference type="GO" id="GO:0005524">
    <property type="term" value="F:ATP binding"/>
    <property type="evidence" value="ECO:0007669"/>
    <property type="project" value="UniProtKB-UniRule"/>
</dbReference>
<dbReference type="SUPFAM" id="SSF53784">
    <property type="entry name" value="Phosphofructokinase"/>
    <property type="match status" value="1"/>
</dbReference>
<evidence type="ECO:0000256" key="9">
    <source>
        <dbReference type="ARBA" id="ARBA00022741"/>
    </source>
</evidence>
<feature type="binding site" description="in other chain" evidence="15">
    <location>
        <position position="223"/>
    </location>
    <ligand>
        <name>substrate</name>
        <note>ligand shared between dimeric partners</note>
    </ligand>
</feature>
<dbReference type="PROSITE" id="PS00433">
    <property type="entry name" value="PHOSPHOFRUCTOKINASE"/>
    <property type="match status" value="1"/>
</dbReference>
<keyword evidence="18" id="KW-1185">Reference proteome</keyword>
<comment type="activity regulation">
    <text evidence="15">Allosterically activated by ADP and other diphosphonucleosides, and allosterically inhibited by phosphoenolpyruvate.</text>
</comment>
<dbReference type="InterPro" id="IPR015912">
    <property type="entry name" value="Phosphofructokinase_CS"/>
</dbReference>
<evidence type="ECO:0000313" key="18">
    <source>
        <dbReference type="Proteomes" id="UP000294192"/>
    </source>
</evidence>
<evidence type="ECO:0000256" key="10">
    <source>
        <dbReference type="ARBA" id="ARBA00022777"/>
    </source>
</evidence>
<dbReference type="InterPro" id="IPR035966">
    <property type="entry name" value="PKF_sf"/>
</dbReference>
<evidence type="ECO:0000256" key="13">
    <source>
        <dbReference type="ARBA" id="ARBA00023152"/>
    </source>
</evidence>
<comment type="similarity">
    <text evidence="15">Belongs to the phosphofructokinase type A (PFKA) family. ATP-dependent PFK group I subfamily. Prokaryotic clade 'B1' sub-subfamily.</text>
</comment>
<dbReference type="OrthoDB" id="9802503at2"/>
<dbReference type="GO" id="GO:0030388">
    <property type="term" value="P:fructose 1,6-bisphosphate metabolic process"/>
    <property type="evidence" value="ECO:0007669"/>
    <property type="project" value="TreeGrafter"/>
</dbReference>
<dbReference type="GO" id="GO:0005945">
    <property type="term" value="C:6-phosphofructokinase complex"/>
    <property type="evidence" value="ECO:0007669"/>
    <property type="project" value="TreeGrafter"/>
</dbReference>
<comment type="pathway">
    <text evidence="4 15">Carbohydrate degradation; glycolysis; D-glyceraldehyde 3-phosphate and glycerone phosphate from D-glucose: step 3/4.</text>
</comment>
<organism evidence="17 18">
    <name type="scientific">Mycoplasma marinum</name>
    <dbReference type="NCBI Taxonomy" id="1937190"/>
    <lineage>
        <taxon>Bacteria</taxon>
        <taxon>Bacillati</taxon>
        <taxon>Mycoplasmatota</taxon>
        <taxon>Mollicutes</taxon>
        <taxon>Mycoplasmataceae</taxon>
        <taxon>Mycoplasma</taxon>
    </lineage>
</organism>
<keyword evidence="9 15" id="KW-0547">Nucleotide-binding</keyword>
<evidence type="ECO:0000259" key="16">
    <source>
        <dbReference type="Pfam" id="PF00365"/>
    </source>
</evidence>
<feature type="binding site" description="in other chain" evidence="15">
    <location>
        <begin position="256"/>
        <end position="259"/>
    </location>
    <ligand>
        <name>substrate</name>
        <note>ligand shared between dimeric partners</note>
    </ligand>
</feature>
<dbReference type="PIRSF" id="PIRSF000532">
    <property type="entry name" value="ATP_PFK_prok"/>
    <property type="match status" value="1"/>
</dbReference>
<protein>
    <recommendedName>
        <fullName evidence="15">ATP-dependent 6-phosphofructokinase</fullName>
        <shortName evidence="15">ATP-PFK</shortName>
        <shortName evidence="15">Phosphofructokinase</shortName>
        <ecNumber evidence="15">2.7.1.11</ecNumber>
    </recommendedName>
    <alternativeName>
        <fullName evidence="15">Phosphohexokinase</fullName>
    </alternativeName>
</protein>
<dbReference type="PANTHER" id="PTHR13697">
    <property type="entry name" value="PHOSPHOFRUCTOKINASE"/>
    <property type="match status" value="1"/>
</dbReference>
<comment type="function">
    <text evidence="2 15">Catalyzes the phosphorylation of D-fructose 6-phosphate to fructose 1,6-bisphosphate by ATP, the first committing step of glycolysis.</text>
</comment>
<feature type="binding site" evidence="15">
    <location>
        <begin position="103"/>
        <end position="106"/>
    </location>
    <ligand>
        <name>ATP</name>
        <dbReference type="ChEBI" id="CHEBI:30616"/>
    </ligand>
</feature>
<evidence type="ECO:0000256" key="1">
    <source>
        <dbReference type="ARBA" id="ARBA00001946"/>
    </source>
</evidence>
<dbReference type="Pfam" id="PF00365">
    <property type="entry name" value="PFK"/>
    <property type="match status" value="1"/>
</dbReference>
<evidence type="ECO:0000256" key="7">
    <source>
        <dbReference type="ARBA" id="ARBA00022679"/>
    </source>
</evidence>
<dbReference type="HAMAP" id="MF_00339">
    <property type="entry name" value="Phosphofructokinase_I_B1"/>
    <property type="match status" value="1"/>
</dbReference>
<accession>A0A4V2NI79</accession>
<dbReference type="NCBIfam" id="NF002872">
    <property type="entry name" value="PRK03202.1"/>
    <property type="match status" value="1"/>
</dbReference>
<dbReference type="InterPro" id="IPR022953">
    <property type="entry name" value="ATP_PFK"/>
</dbReference>
<evidence type="ECO:0000256" key="5">
    <source>
        <dbReference type="ARBA" id="ARBA00022490"/>
    </source>
</evidence>
<keyword evidence="6 15" id="KW-0021">Allosteric enzyme</keyword>
<dbReference type="GO" id="GO:0048029">
    <property type="term" value="F:monosaccharide binding"/>
    <property type="evidence" value="ECO:0007669"/>
    <property type="project" value="TreeGrafter"/>
</dbReference>
<evidence type="ECO:0000313" key="17">
    <source>
        <dbReference type="EMBL" id="TCG11781.1"/>
    </source>
</evidence>
<feature type="binding site" evidence="15">
    <location>
        <position position="250"/>
    </location>
    <ligand>
        <name>substrate</name>
        <note>ligand shared between dimeric partners</note>
    </ligand>
</feature>
<comment type="cofactor">
    <cofactor evidence="1 15">
        <name>Mg(2+)</name>
        <dbReference type="ChEBI" id="CHEBI:18420"/>
    </cofactor>
</comment>
<proteinExistence type="inferred from homology"/>
<feature type="binding site" evidence="15">
    <location>
        <position position="12"/>
    </location>
    <ligand>
        <name>ATP</name>
        <dbReference type="ChEBI" id="CHEBI:30616"/>
    </ligand>
</feature>
<feature type="binding site" evidence="15">
    <location>
        <begin position="22"/>
        <end position="26"/>
    </location>
    <ligand>
        <name>ADP</name>
        <dbReference type="ChEBI" id="CHEBI:456216"/>
        <note>allosteric activator; ligand shared between dimeric partners</note>
    </ligand>
</feature>
<feature type="binding site" evidence="15">
    <location>
        <begin position="73"/>
        <end position="74"/>
    </location>
    <ligand>
        <name>ATP</name>
        <dbReference type="ChEBI" id="CHEBI:30616"/>
    </ligand>
</feature>
<feature type="binding site" evidence="15">
    <location>
        <position position="104"/>
    </location>
    <ligand>
        <name>Mg(2+)</name>
        <dbReference type="ChEBI" id="CHEBI:18420"/>
        <note>catalytic</note>
    </ligand>
</feature>
<dbReference type="GO" id="GO:0061621">
    <property type="term" value="P:canonical glycolysis"/>
    <property type="evidence" value="ECO:0007669"/>
    <property type="project" value="TreeGrafter"/>
</dbReference>
<keyword evidence="8 15" id="KW-0479">Metal-binding</keyword>
<dbReference type="Proteomes" id="UP000294192">
    <property type="component" value="Unassembled WGS sequence"/>
</dbReference>
<evidence type="ECO:0000256" key="3">
    <source>
        <dbReference type="ARBA" id="ARBA00004496"/>
    </source>
</evidence>
<comment type="caution">
    <text evidence="17">The sequence shown here is derived from an EMBL/GenBank/DDBJ whole genome shotgun (WGS) entry which is preliminary data.</text>
</comment>
<dbReference type="PANTHER" id="PTHR13697:SF4">
    <property type="entry name" value="ATP-DEPENDENT 6-PHOSPHOFRUCTOKINASE"/>
    <property type="match status" value="1"/>
</dbReference>
<dbReference type="EC" id="2.7.1.11" evidence="15"/>
<dbReference type="Gene3D" id="3.40.50.460">
    <property type="entry name" value="Phosphofructokinase domain"/>
    <property type="match status" value="1"/>
</dbReference>
<evidence type="ECO:0000256" key="12">
    <source>
        <dbReference type="ARBA" id="ARBA00022842"/>
    </source>
</evidence>
<dbReference type="GO" id="GO:0016208">
    <property type="term" value="F:AMP binding"/>
    <property type="evidence" value="ECO:0007669"/>
    <property type="project" value="TreeGrafter"/>
</dbReference>
<dbReference type="GO" id="GO:0070095">
    <property type="term" value="F:fructose-6-phosphate binding"/>
    <property type="evidence" value="ECO:0007669"/>
    <property type="project" value="TreeGrafter"/>
</dbReference>
<feature type="binding site" description="in other chain" evidence="15">
    <location>
        <begin position="214"/>
        <end position="216"/>
    </location>
    <ligand>
        <name>ADP</name>
        <dbReference type="ChEBI" id="CHEBI:456216"/>
        <note>allosteric activator; ligand shared between dimeric partners</note>
    </ligand>
</feature>
<dbReference type="InterPro" id="IPR012003">
    <property type="entry name" value="ATP_PFK_prok-type"/>
</dbReference>
<dbReference type="PRINTS" id="PR00476">
    <property type="entry name" value="PHFRCTKINASE"/>
</dbReference>
<evidence type="ECO:0000256" key="8">
    <source>
        <dbReference type="ARBA" id="ARBA00022723"/>
    </source>
</evidence>